<dbReference type="Gene3D" id="1.10.10.60">
    <property type="entry name" value="Homeodomain-like"/>
    <property type="match status" value="2"/>
</dbReference>
<dbReference type="SUPFAM" id="SSF46689">
    <property type="entry name" value="Homeodomain-like"/>
    <property type="match status" value="2"/>
</dbReference>
<sequence length="362" mass="42299">MLDKMNLIRSIFNSPFALFKEKVCIFESGIDDTYVLTSFTKNLWRIAEPETIVLKHFRGLIFVTVRYELEQDNYLLVLILKKHEQTHWNKTDWTQLYQKIGASIAILKNQNNYAVKEIEESENFTSLALEKDVSIAETMDAPHDFLDNYQLENFFMNQLKSDNLAALNKLVNNLIQINQTTLSRDKLQEKKYRLVSLITLLTRASIKQGCAPNLAYRLSDQLIQKMDEIEEVHEISTFLNYLILEFSILLQTRATIYTSEIVNKAIEFVSRNLYQPINNEDIADYVSVHPAYLSSLFKKETNTSLRQFIIDARINEAQYLLSNTEIALKDISEILHFSNQSHFGKLFKEKTCYTPKEFRILF</sequence>
<dbReference type="PANTHER" id="PTHR43280">
    <property type="entry name" value="ARAC-FAMILY TRANSCRIPTIONAL REGULATOR"/>
    <property type="match status" value="1"/>
</dbReference>
<dbReference type="InterPro" id="IPR009057">
    <property type="entry name" value="Homeodomain-like_sf"/>
</dbReference>
<evidence type="ECO:0000256" key="1">
    <source>
        <dbReference type="ARBA" id="ARBA00023015"/>
    </source>
</evidence>
<dbReference type="RefSeq" id="WP_161903343.1">
    <property type="nucleotide sequence ID" value="NZ_MAEL01000059.1"/>
</dbReference>
<keyword evidence="6" id="KW-1185">Reference proteome</keyword>
<keyword evidence="1" id="KW-0805">Transcription regulation</keyword>
<comment type="caution">
    <text evidence="5">The sequence shown here is derived from an EMBL/GenBank/DDBJ whole genome shotgun (WGS) entry which is preliminary data.</text>
</comment>
<organism evidence="5 6">
    <name type="scientific">Candidatus Enterococcus willemsii</name>
    <dbReference type="NCBI Taxonomy" id="1857215"/>
    <lineage>
        <taxon>Bacteria</taxon>
        <taxon>Bacillati</taxon>
        <taxon>Bacillota</taxon>
        <taxon>Bacilli</taxon>
        <taxon>Lactobacillales</taxon>
        <taxon>Enterococcaceae</taxon>
        <taxon>Enterococcus</taxon>
    </lineage>
</organism>
<dbReference type="Pfam" id="PF12833">
    <property type="entry name" value="HTH_18"/>
    <property type="match status" value="1"/>
</dbReference>
<dbReference type="SMART" id="SM00342">
    <property type="entry name" value="HTH_ARAC"/>
    <property type="match status" value="1"/>
</dbReference>
<keyword evidence="3" id="KW-0804">Transcription</keyword>
<evidence type="ECO:0000259" key="4">
    <source>
        <dbReference type="PROSITE" id="PS01124"/>
    </source>
</evidence>
<evidence type="ECO:0000313" key="6">
    <source>
        <dbReference type="Proteomes" id="UP000782705"/>
    </source>
</evidence>
<dbReference type="EMBL" id="MAEL01000059">
    <property type="protein sequence ID" value="KAF1301215.1"/>
    <property type="molecule type" value="Genomic_DNA"/>
</dbReference>
<gene>
    <name evidence="5" type="ORF">BAU17_02790</name>
</gene>
<reference evidence="5 6" key="1">
    <citation type="submission" date="2016-06" db="EMBL/GenBank/DDBJ databases">
        <title>Four novel species of enterococci isolated from chicken manure.</title>
        <authorList>
            <person name="Van Tyne D."/>
        </authorList>
    </citation>
    <scope>NUCLEOTIDE SEQUENCE [LARGE SCALE GENOMIC DNA]</scope>
    <source>
        <strain evidence="5 6">CU12B</strain>
    </source>
</reference>
<feature type="domain" description="HTH araC/xylS-type" evidence="4">
    <location>
        <begin position="263"/>
        <end position="361"/>
    </location>
</feature>
<accession>A0ABQ6YWM8</accession>
<evidence type="ECO:0000256" key="2">
    <source>
        <dbReference type="ARBA" id="ARBA00023125"/>
    </source>
</evidence>
<dbReference type="PANTHER" id="PTHR43280:SF2">
    <property type="entry name" value="HTH-TYPE TRANSCRIPTIONAL REGULATOR EXSA"/>
    <property type="match status" value="1"/>
</dbReference>
<name>A0ABQ6YWM8_9ENTE</name>
<protein>
    <recommendedName>
        <fullName evidence="4">HTH araC/xylS-type domain-containing protein</fullName>
    </recommendedName>
</protein>
<keyword evidence="2" id="KW-0238">DNA-binding</keyword>
<evidence type="ECO:0000313" key="5">
    <source>
        <dbReference type="EMBL" id="KAF1301215.1"/>
    </source>
</evidence>
<dbReference type="PROSITE" id="PS01124">
    <property type="entry name" value="HTH_ARAC_FAMILY_2"/>
    <property type="match status" value="1"/>
</dbReference>
<evidence type="ECO:0000256" key="3">
    <source>
        <dbReference type="ARBA" id="ARBA00023163"/>
    </source>
</evidence>
<dbReference type="Proteomes" id="UP000782705">
    <property type="component" value="Unassembled WGS sequence"/>
</dbReference>
<dbReference type="InterPro" id="IPR018060">
    <property type="entry name" value="HTH_AraC"/>
</dbReference>
<proteinExistence type="predicted"/>